<reference evidence="8 9" key="1">
    <citation type="journal article" date="1998" name="Science">
        <title>Genome sequence of the nematode C. elegans: a platform for investigating biology.</title>
        <authorList>
            <consortium name="The C. elegans sequencing consortium"/>
            <person name="Sulson J.E."/>
            <person name="Waterston R."/>
        </authorList>
    </citation>
    <scope>NUCLEOTIDE SEQUENCE [LARGE SCALE GENOMIC DNA]</scope>
    <source>
        <strain evidence="8 9">Bristol N2</strain>
    </source>
</reference>
<dbReference type="FunFam" id="3.30.710.10:FF:000124">
    <property type="entry name" value="Protein CBG09126"/>
    <property type="match status" value="1"/>
</dbReference>
<dbReference type="EMBL" id="BX284602">
    <property type="protein sequence ID" value="CCD64807.1"/>
    <property type="molecule type" value="Genomic_DNA"/>
</dbReference>
<dbReference type="Pfam" id="PF03931">
    <property type="entry name" value="Skp1_POZ"/>
    <property type="match status" value="1"/>
</dbReference>
<accession>G5EE88</accession>
<dbReference type="InterPro" id="IPR016897">
    <property type="entry name" value="SKP1"/>
</dbReference>
<dbReference type="OMA" id="VIAVNYL"/>
<dbReference type="PANTHER" id="PTHR11165">
    <property type="entry name" value="SKP1"/>
    <property type="match status" value="1"/>
</dbReference>
<feature type="region of interest" description="Disordered" evidence="4">
    <location>
        <begin position="165"/>
        <end position="184"/>
    </location>
</feature>
<dbReference type="GO" id="GO:0097602">
    <property type="term" value="F:cullin family protein binding"/>
    <property type="evidence" value="ECO:0000318"/>
    <property type="project" value="GO_Central"/>
</dbReference>
<feature type="domain" description="SKP1 component dimerisation" evidence="5">
    <location>
        <begin position="129"/>
        <end position="174"/>
    </location>
</feature>
<dbReference type="SUPFAM" id="SSF54695">
    <property type="entry name" value="POZ domain"/>
    <property type="match status" value="1"/>
</dbReference>
<dbReference type="CDD" id="cd18322">
    <property type="entry name" value="BTB_POZ_SKP1"/>
    <property type="match status" value="1"/>
</dbReference>
<dbReference type="InterPro" id="IPR011333">
    <property type="entry name" value="SKP1/BTB/POZ_sf"/>
</dbReference>
<dbReference type="GO" id="GO:0031146">
    <property type="term" value="P:SCF-dependent proteasomal ubiquitin-dependent protein catabolic process"/>
    <property type="evidence" value="ECO:0000318"/>
    <property type="project" value="GO_Central"/>
</dbReference>
<comment type="pathway">
    <text evidence="3">Protein modification; protein ubiquitination.</text>
</comment>
<reference evidence="8" key="4">
    <citation type="submission" date="2024-10" db="EMBL/GenBank/DDBJ databases">
        <authorList>
            <consortium name="WormBase Consortium"/>
            <person name="WormBase"/>
        </authorList>
    </citation>
    <scope>NUCLEOTIDE SEQUENCE</scope>
    <source>
        <strain evidence="8">Bristol N2</strain>
    </source>
</reference>
<evidence type="ECO:0000313" key="7">
    <source>
        <dbReference type="EMBL" id="AAL34104.1"/>
    </source>
</evidence>
<dbReference type="Bgee" id="WBGene00004821">
    <property type="expression patterns" value="Expressed in embryo and 3 other cell types or tissues"/>
</dbReference>
<evidence type="ECO:0000259" key="6">
    <source>
        <dbReference type="Pfam" id="PF03931"/>
    </source>
</evidence>
<keyword evidence="2 3" id="KW-0833">Ubl conjugation pathway</keyword>
<protein>
    <recommendedName>
        <fullName evidence="3">Skp1-related protein</fullName>
    </recommendedName>
</protein>
<dbReference type="SUPFAM" id="SSF81382">
    <property type="entry name" value="Skp1 dimerisation domain-like"/>
    <property type="match status" value="1"/>
</dbReference>
<dbReference type="AlphaFoldDB" id="G5EE88"/>
<evidence type="ECO:0000259" key="5">
    <source>
        <dbReference type="Pfam" id="PF01466"/>
    </source>
</evidence>
<dbReference type="SMR" id="G5EE88"/>
<dbReference type="EMBL" id="AF440516">
    <property type="protein sequence ID" value="AAL34104.1"/>
    <property type="molecule type" value="mRNA"/>
</dbReference>
<feature type="compositionally biased region" description="Basic and acidic residues" evidence="4">
    <location>
        <begin position="165"/>
        <end position="174"/>
    </location>
</feature>
<dbReference type="CTD" id="173729"/>
<dbReference type="PeptideAtlas" id="G5EE88"/>
<dbReference type="PIRSF" id="PIRSF028729">
    <property type="entry name" value="E3_ubiquit_lig_SCF_Skp"/>
    <property type="match status" value="1"/>
</dbReference>
<dbReference type="InterPro" id="IPR036296">
    <property type="entry name" value="SKP1-like_dim_sf"/>
</dbReference>
<keyword evidence="9" id="KW-1185">Reference proteome</keyword>
<evidence type="ECO:0000313" key="10">
    <source>
        <dbReference type="WormBase" id="F54D10.1"/>
    </source>
</evidence>
<gene>
    <name evidence="8 10" type="primary">skr-15</name>
    <name evidence="8" type="ORF">CELE_F54D10.1</name>
    <name evidence="10" type="ORF">F54D10.1</name>
</gene>
<reference evidence="7" key="2">
    <citation type="journal article" date="2002" name="Curr. Biol.">
        <title>The Caenorhabditis elegans Skp1-related gene family: diverse functions in cell proliferation, morphogenesis, and meiosis.</title>
        <authorList>
            <person name="Nayak S."/>
            <person name="Santiago F.E."/>
            <person name="Jin H."/>
            <person name="Lin D."/>
            <person name="Schedl T."/>
            <person name="Kipreos E.T."/>
        </authorList>
    </citation>
    <scope>NUCLEOTIDE SEQUENCE</scope>
</reference>
<evidence type="ECO:0000313" key="8">
    <source>
        <dbReference type="EMBL" id="CCD64807.1"/>
    </source>
</evidence>
<dbReference type="STRING" id="6239.F54D10.1.1"/>
<dbReference type="HOGENOM" id="CLU_059252_1_0_1"/>
<dbReference type="OrthoDB" id="5786873at2759"/>
<evidence type="ECO:0000256" key="3">
    <source>
        <dbReference type="PIRNR" id="PIRNR028729"/>
    </source>
</evidence>
<dbReference type="AGR" id="WB:WBGene00004821"/>
<comment type="function">
    <text evidence="3">Probable essential component of SCF (SKP1-CUL1-F-box protein) E3 ubiquitin-protein ligase complexes, which mediate the ubiquitination and subsequent proteasomal degradation of target proteins. Regulates cell proliferation during embryonic and larval development.</text>
</comment>
<organism evidence="8 9">
    <name type="scientific">Caenorhabditis elegans</name>
    <dbReference type="NCBI Taxonomy" id="6239"/>
    <lineage>
        <taxon>Eukaryota</taxon>
        <taxon>Metazoa</taxon>
        <taxon>Ecdysozoa</taxon>
        <taxon>Nematoda</taxon>
        <taxon>Chromadorea</taxon>
        <taxon>Rhabditida</taxon>
        <taxon>Rhabditina</taxon>
        <taxon>Rhabditomorpha</taxon>
        <taxon>Rhabditoidea</taxon>
        <taxon>Rhabditidae</taxon>
        <taxon>Peloderinae</taxon>
        <taxon>Caenorhabditis</taxon>
    </lineage>
</organism>
<feature type="compositionally biased region" description="Low complexity" evidence="4">
    <location>
        <begin position="175"/>
        <end position="184"/>
    </location>
</feature>
<dbReference type="GO" id="GO:0005737">
    <property type="term" value="C:cytoplasm"/>
    <property type="evidence" value="ECO:0000318"/>
    <property type="project" value="GO_Central"/>
</dbReference>
<dbReference type="InterPro" id="IPR001232">
    <property type="entry name" value="SKP1-like"/>
</dbReference>
<dbReference type="GO" id="GO:0016567">
    <property type="term" value="P:protein ubiquitination"/>
    <property type="evidence" value="ECO:0007669"/>
    <property type="project" value="UniProtKB-UniPathway"/>
</dbReference>
<evidence type="ECO:0000256" key="1">
    <source>
        <dbReference type="ARBA" id="ARBA00009993"/>
    </source>
</evidence>
<dbReference type="WormBase" id="F54D10.1">
    <property type="protein sequence ID" value="CE19451"/>
    <property type="gene ID" value="WBGene00004821"/>
    <property type="gene designation" value="skr-15"/>
</dbReference>
<dbReference type="GeneID" id="173729"/>
<sequence>MSAEAVAAAPIAEEATPVVYYSIESNDRVVLKISEQAIKQSATLSNSITNLGYSAENAESMVPIPIEKVNGKTLKLVVEWCEHHKADPVPEAYPSGNTVLPVWDRKFVDIEHDALTDLVNASNFLEVMTLLTYCCKFIAGLAKGMSPEEMRVFFCIPTDEEDEKAERFGKEKTEASATSADTTA</sequence>
<dbReference type="eggNOG" id="KOG1724">
    <property type="taxonomic scope" value="Eukaryota"/>
</dbReference>
<feature type="domain" description="SKP1 component POZ" evidence="6">
    <location>
        <begin position="23"/>
        <end position="85"/>
    </location>
</feature>
<name>G5EE88_CAEEL</name>
<dbReference type="Gene3D" id="3.30.710.10">
    <property type="entry name" value="Potassium Channel Kv1.1, Chain A"/>
    <property type="match status" value="1"/>
</dbReference>
<reference evidence="8" key="3">
    <citation type="submission" date="2003-03" db="EMBL/GenBank/DDBJ databases">
        <authorList>
            <person name="Sulson J.E."/>
            <person name="Waterston R."/>
        </authorList>
    </citation>
    <scope>NUCLEOTIDE SEQUENCE</scope>
    <source>
        <strain evidence="8">Bristol N2</strain>
    </source>
</reference>
<evidence type="ECO:0000256" key="4">
    <source>
        <dbReference type="SAM" id="MobiDB-lite"/>
    </source>
</evidence>
<dbReference type="KEGG" id="cel:CELE_F54D10.1"/>
<evidence type="ECO:0000313" key="9">
    <source>
        <dbReference type="Proteomes" id="UP000001940"/>
    </source>
</evidence>
<dbReference type="SMART" id="SM00512">
    <property type="entry name" value="Skp1"/>
    <property type="match status" value="1"/>
</dbReference>
<dbReference type="Proteomes" id="UP000001940">
    <property type="component" value="Chromosome II"/>
</dbReference>
<dbReference type="InterPro" id="IPR016073">
    <property type="entry name" value="Skp1_comp_POZ"/>
</dbReference>
<dbReference type="InterPro" id="IPR016072">
    <property type="entry name" value="Skp1_comp_dimer"/>
</dbReference>
<dbReference type="GO" id="GO:0005634">
    <property type="term" value="C:nucleus"/>
    <property type="evidence" value="ECO:0000318"/>
    <property type="project" value="GO_Central"/>
</dbReference>
<comment type="similarity">
    <text evidence="1 3">Belongs to the SKP1 family.</text>
</comment>
<dbReference type="Pfam" id="PF01466">
    <property type="entry name" value="Skp1"/>
    <property type="match status" value="1"/>
</dbReference>
<proteinExistence type="evidence at transcript level"/>
<dbReference type="UniPathway" id="UPA00143"/>
<dbReference type="PaxDb" id="6239-F54D10.1"/>
<evidence type="ECO:0000256" key="2">
    <source>
        <dbReference type="ARBA" id="ARBA00022786"/>
    </source>
</evidence>
<dbReference type="PIR" id="T33615">
    <property type="entry name" value="T33615"/>
</dbReference>
<dbReference type="FunCoup" id="G5EE88">
    <property type="interactions" value="265"/>
</dbReference>
<dbReference type="RefSeq" id="NP_494662.1">
    <property type="nucleotide sequence ID" value="NM_062261.7"/>
</dbReference>